<evidence type="ECO:0000313" key="3">
    <source>
        <dbReference type="Proteomes" id="UP000078003"/>
    </source>
</evidence>
<keyword evidence="1" id="KW-1133">Transmembrane helix</keyword>
<sequence length="139" mass="14928">MHYWYWFIAAAALFVLEMFSGTFYLLVASIALLGAGIAAWLGAGSGVSLLVAVLLSAAGIAAVYRIRRNRRAHAADAEGDLDIGNTVLLHQPQSGSLWLVQYRGTYWQAEAPFPAQAGQAARIVGKSGNILILQPLEEN</sequence>
<organism evidence="2 3">
    <name type="scientific">Eikenella corrodens</name>
    <dbReference type="NCBI Taxonomy" id="539"/>
    <lineage>
        <taxon>Bacteria</taxon>
        <taxon>Pseudomonadati</taxon>
        <taxon>Pseudomonadota</taxon>
        <taxon>Betaproteobacteria</taxon>
        <taxon>Neisseriales</taxon>
        <taxon>Neisseriaceae</taxon>
        <taxon>Eikenella</taxon>
    </lineage>
</organism>
<dbReference type="EMBL" id="LXSF01000012">
    <property type="protein sequence ID" value="OAM15585.1"/>
    <property type="molecule type" value="Genomic_DNA"/>
</dbReference>
<evidence type="ECO:0000313" key="2">
    <source>
        <dbReference type="EMBL" id="OAM15585.1"/>
    </source>
</evidence>
<evidence type="ECO:0000256" key="1">
    <source>
        <dbReference type="SAM" id="Phobius"/>
    </source>
</evidence>
<dbReference type="Proteomes" id="UP000078003">
    <property type="component" value="Unassembled WGS sequence"/>
</dbReference>
<accession>A0A1A9RAA0</accession>
<dbReference type="InterPro" id="IPR052165">
    <property type="entry name" value="Membrane_assoc_protease"/>
</dbReference>
<proteinExistence type="predicted"/>
<feature type="transmembrane region" description="Helical" evidence="1">
    <location>
        <begin position="37"/>
        <end position="64"/>
    </location>
</feature>
<dbReference type="GO" id="GO:0005886">
    <property type="term" value="C:plasma membrane"/>
    <property type="evidence" value="ECO:0007669"/>
    <property type="project" value="TreeGrafter"/>
</dbReference>
<keyword evidence="1" id="KW-0812">Transmembrane</keyword>
<protein>
    <submittedName>
        <fullName evidence="2">Uncharacterized protein</fullName>
    </submittedName>
</protein>
<name>A0A1A9RAA0_EIKCO</name>
<gene>
    <name evidence="2" type="ORF">A7P85_10475</name>
</gene>
<dbReference type="RefSeq" id="WP_064104812.1">
    <property type="nucleotide sequence ID" value="NZ_LXSF01000012.1"/>
</dbReference>
<dbReference type="AlphaFoldDB" id="A0A1A9RAA0"/>
<dbReference type="PANTHER" id="PTHR33507:SF3">
    <property type="entry name" value="INNER MEMBRANE PROTEIN YBBJ"/>
    <property type="match status" value="1"/>
</dbReference>
<dbReference type="PANTHER" id="PTHR33507">
    <property type="entry name" value="INNER MEMBRANE PROTEIN YBBJ"/>
    <property type="match status" value="1"/>
</dbReference>
<keyword evidence="1" id="KW-0472">Membrane</keyword>
<feature type="transmembrane region" description="Helical" evidence="1">
    <location>
        <begin position="7"/>
        <end position="31"/>
    </location>
</feature>
<reference evidence="3" key="1">
    <citation type="submission" date="2016-05" db="EMBL/GenBank/DDBJ databases">
        <title>Draft genome of Corynebacterium afermentans subsp. afermentans LCDC 88199T.</title>
        <authorList>
            <person name="Bernier A.-M."/>
            <person name="Bernard K."/>
        </authorList>
    </citation>
    <scope>NUCLEOTIDE SEQUENCE [LARGE SCALE GENOMIC DNA]</scope>
    <source>
        <strain evidence="3">NML01-0328</strain>
    </source>
</reference>
<comment type="caution">
    <text evidence="2">The sequence shown here is derived from an EMBL/GenBank/DDBJ whole genome shotgun (WGS) entry which is preliminary data.</text>
</comment>